<evidence type="ECO:0000259" key="3">
    <source>
        <dbReference type="PROSITE" id="PS51832"/>
    </source>
</evidence>
<protein>
    <recommendedName>
        <fullName evidence="6">PAS domain S-box protein</fullName>
    </recommendedName>
</protein>
<dbReference type="Pfam" id="PF13185">
    <property type="entry name" value="GAF_2"/>
    <property type="match status" value="1"/>
</dbReference>
<feature type="domain" description="PAS" evidence="1">
    <location>
        <begin position="200"/>
        <end position="270"/>
    </location>
</feature>
<evidence type="ECO:0000313" key="4">
    <source>
        <dbReference type="EMBL" id="GGR38163.1"/>
    </source>
</evidence>
<dbReference type="Pfam" id="PF13487">
    <property type="entry name" value="HD_5"/>
    <property type="match status" value="1"/>
</dbReference>
<dbReference type="SUPFAM" id="SSF55781">
    <property type="entry name" value="GAF domain-like"/>
    <property type="match status" value="1"/>
</dbReference>
<dbReference type="Pfam" id="PF08448">
    <property type="entry name" value="PAS_4"/>
    <property type="match status" value="2"/>
</dbReference>
<dbReference type="SMART" id="SM00086">
    <property type="entry name" value="PAC"/>
    <property type="match status" value="3"/>
</dbReference>
<gene>
    <name evidence="4" type="ORF">GCM10008957_54210</name>
</gene>
<dbReference type="InterPro" id="IPR003607">
    <property type="entry name" value="HD/PDEase_dom"/>
</dbReference>
<dbReference type="EMBL" id="BMQL01000084">
    <property type="protein sequence ID" value="GGR38163.1"/>
    <property type="molecule type" value="Genomic_DNA"/>
</dbReference>
<dbReference type="Gene3D" id="1.10.3210.10">
    <property type="entry name" value="Hypothetical protein af1432"/>
    <property type="match status" value="1"/>
</dbReference>
<dbReference type="AlphaFoldDB" id="A0A918KX07"/>
<feature type="domain" description="HD-GYP" evidence="3">
    <location>
        <begin position="506"/>
        <end position="697"/>
    </location>
</feature>
<dbReference type="InterPro" id="IPR037522">
    <property type="entry name" value="HD_GYP_dom"/>
</dbReference>
<dbReference type="InterPro" id="IPR013656">
    <property type="entry name" value="PAS_4"/>
</dbReference>
<reference evidence="4" key="1">
    <citation type="journal article" date="2014" name="Int. J. Syst. Evol. Microbiol.">
        <title>Complete genome sequence of Corynebacterium casei LMG S-19264T (=DSM 44701T), isolated from a smear-ripened cheese.</title>
        <authorList>
            <consortium name="US DOE Joint Genome Institute (JGI-PGF)"/>
            <person name="Walter F."/>
            <person name="Albersmeier A."/>
            <person name="Kalinowski J."/>
            <person name="Ruckert C."/>
        </authorList>
    </citation>
    <scope>NUCLEOTIDE SEQUENCE</scope>
    <source>
        <strain evidence="4">JCM 31311</strain>
    </source>
</reference>
<organism evidence="4 5">
    <name type="scientific">Deinococcus ruber</name>
    <dbReference type="NCBI Taxonomy" id="1848197"/>
    <lineage>
        <taxon>Bacteria</taxon>
        <taxon>Thermotogati</taxon>
        <taxon>Deinococcota</taxon>
        <taxon>Deinococci</taxon>
        <taxon>Deinococcales</taxon>
        <taxon>Deinococcaceae</taxon>
        <taxon>Deinococcus</taxon>
    </lineage>
</organism>
<dbReference type="SMART" id="SM00091">
    <property type="entry name" value="PAS"/>
    <property type="match status" value="2"/>
</dbReference>
<name>A0A918KX07_9DEIO</name>
<dbReference type="PROSITE" id="PS51832">
    <property type="entry name" value="HD_GYP"/>
    <property type="match status" value="1"/>
</dbReference>
<dbReference type="InterPro" id="IPR000014">
    <property type="entry name" value="PAS"/>
</dbReference>
<dbReference type="RefSeq" id="WP_189093656.1">
    <property type="nucleotide sequence ID" value="NZ_BMQL01000084.1"/>
</dbReference>
<evidence type="ECO:0000313" key="5">
    <source>
        <dbReference type="Proteomes" id="UP000603865"/>
    </source>
</evidence>
<evidence type="ECO:0000259" key="1">
    <source>
        <dbReference type="PROSITE" id="PS50112"/>
    </source>
</evidence>
<dbReference type="CDD" id="cd00130">
    <property type="entry name" value="PAS"/>
    <property type="match status" value="2"/>
</dbReference>
<dbReference type="SMART" id="SM00065">
    <property type="entry name" value="GAF"/>
    <property type="match status" value="1"/>
</dbReference>
<dbReference type="InterPro" id="IPR052020">
    <property type="entry name" value="Cyclic_di-GMP/3'3'-cGAMP_PDE"/>
</dbReference>
<accession>A0A918KX07</accession>
<dbReference type="PANTHER" id="PTHR45228:SF1">
    <property type="entry name" value="CYCLIC DI-GMP PHOSPHODIESTERASE TM_0186"/>
    <property type="match status" value="1"/>
</dbReference>
<dbReference type="SUPFAM" id="SSF55785">
    <property type="entry name" value="PYP-like sensor domain (PAS domain)"/>
    <property type="match status" value="2"/>
</dbReference>
<dbReference type="Gene3D" id="3.30.450.20">
    <property type="entry name" value="PAS domain"/>
    <property type="match status" value="2"/>
</dbReference>
<dbReference type="Proteomes" id="UP000603865">
    <property type="component" value="Unassembled WGS sequence"/>
</dbReference>
<dbReference type="SMART" id="SM00471">
    <property type="entry name" value="HDc"/>
    <property type="match status" value="1"/>
</dbReference>
<dbReference type="PROSITE" id="PS50112">
    <property type="entry name" value="PAS"/>
    <property type="match status" value="2"/>
</dbReference>
<comment type="caution">
    <text evidence="4">The sequence shown here is derived from an EMBL/GenBank/DDBJ whole genome shotgun (WGS) entry which is preliminary data.</text>
</comment>
<proteinExistence type="predicted"/>
<dbReference type="InterPro" id="IPR029016">
    <property type="entry name" value="GAF-like_dom_sf"/>
</dbReference>
<feature type="domain" description="PAS" evidence="1">
    <location>
        <begin position="83"/>
        <end position="139"/>
    </location>
</feature>
<dbReference type="NCBIfam" id="TIGR00229">
    <property type="entry name" value="sensory_box"/>
    <property type="match status" value="2"/>
</dbReference>
<sequence>MLGRTSGDLQLWAEPDQRSALVAPLEERGRVIEREVMFRVRSGEVQGAILSMVRITLDGEPCIVSLVRDIGAERRAVQQARDTAAALQRTLDLSLDLITTIDAQGRFLTVNAACQRLLGHTPEALIGRPYLDFVHPDDHARSLEGAALLSTVQELTTFQNRYLRRDGSVIWLDWTSVRLPDGVTYAIARDVTEQRAATEELAFLAAIVRASTDAIIGLALDGTVRSWNAGAERMYGYLASEMIGHPITEIVPPELVDEEIQMLARATVGAYTPSIETTRVSRLGHRLPVQLSIAPIFDAQGAVVGISKIAQDISARREAERQILQLNATLQRKLDHLTGLHEIDLSIASSLDLNVTLGLVLDQVLIQVRVDAAAALLLDTQTLTLDYAATRGFQTGSLKGAAVRLGEELEGRVALTRVPEVVDDLRFADASPAARARMDAEGFTALAAVPFIAKGKVLGVLQVLRQQPYEASSDWLETLQTLAGQAAIAIDSAQLFQELERSNLELNLAYQETIEGWARALDLRDKETEGHSRRVTELTVRLCRQLRVSAAELVHVQRGALLHDTGKMGIADAILLKPGPLTPEEWVEMRKHPEYAVELLAPIHFLQSAMDIPHAHHEKWDGTGYPRRLQGAAIPLTARAFAVVDVYDALTNARPYRAAWSRDRALTYIQEQAGTHFDPAIVQTFLALMERDDSGLR</sequence>
<feature type="domain" description="PAC" evidence="2">
    <location>
        <begin position="273"/>
        <end position="325"/>
    </location>
</feature>
<evidence type="ECO:0000259" key="2">
    <source>
        <dbReference type="PROSITE" id="PS50113"/>
    </source>
</evidence>
<dbReference type="Gene3D" id="3.30.450.40">
    <property type="match status" value="1"/>
</dbReference>
<dbReference type="InterPro" id="IPR000700">
    <property type="entry name" value="PAS-assoc_C"/>
</dbReference>
<dbReference type="InterPro" id="IPR035965">
    <property type="entry name" value="PAS-like_dom_sf"/>
</dbReference>
<dbReference type="PANTHER" id="PTHR45228">
    <property type="entry name" value="CYCLIC DI-GMP PHOSPHODIESTERASE TM_0186-RELATED"/>
    <property type="match status" value="1"/>
</dbReference>
<dbReference type="SUPFAM" id="SSF109604">
    <property type="entry name" value="HD-domain/PDEase-like"/>
    <property type="match status" value="1"/>
</dbReference>
<dbReference type="CDD" id="cd00077">
    <property type="entry name" value="HDc"/>
    <property type="match status" value="1"/>
</dbReference>
<dbReference type="InterPro" id="IPR001610">
    <property type="entry name" value="PAC"/>
</dbReference>
<keyword evidence="5" id="KW-1185">Reference proteome</keyword>
<evidence type="ECO:0008006" key="6">
    <source>
        <dbReference type="Google" id="ProtNLM"/>
    </source>
</evidence>
<dbReference type="PROSITE" id="PS50113">
    <property type="entry name" value="PAC"/>
    <property type="match status" value="1"/>
</dbReference>
<reference evidence="4" key="2">
    <citation type="submission" date="2020-09" db="EMBL/GenBank/DDBJ databases">
        <authorList>
            <person name="Sun Q."/>
            <person name="Ohkuma M."/>
        </authorList>
    </citation>
    <scope>NUCLEOTIDE SEQUENCE</scope>
    <source>
        <strain evidence="4">JCM 31311</strain>
    </source>
</reference>
<dbReference type="InterPro" id="IPR003018">
    <property type="entry name" value="GAF"/>
</dbReference>